<dbReference type="AlphaFoldDB" id="A0A1Y2CQY9"/>
<dbReference type="SUPFAM" id="SSF52172">
    <property type="entry name" value="CheY-like"/>
    <property type="match status" value="1"/>
</dbReference>
<evidence type="ECO:0000313" key="2">
    <source>
        <dbReference type="Proteomes" id="UP000193642"/>
    </source>
</evidence>
<dbReference type="Gene3D" id="3.40.50.2300">
    <property type="match status" value="1"/>
</dbReference>
<evidence type="ECO:0008006" key="3">
    <source>
        <dbReference type="Google" id="ProtNLM"/>
    </source>
</evidence>
<sequence length="128" mass="13907">MPPTRVAVIVDDNPSNNADIAASAERAGVQVHMAVSTSDALRLLASLRSDSALNIRVITDMHRIEDGQHVTDAGARLIRTMQDRQLVFPTLVFCGERSAATFSSSYPTLNAKATANENVVKDFALFEY</sequence>
<evidence type="ECO:0000313" key="1">
    <source>
        <dbReference type="EMBL" id="ORY49377.1"/>
    </source>
</evidence>
<name>A0A1Y2CQY9_9FUNG</name>
<organism evidence="1 2">
    <name type="scientific">Rhizoclosmatium globosum</name>
    <dbReference type="NCBI Taxonomy" id="329046"/>
    <lineage>
        <taxon>Eukaryota</taxon>
        <taxon>Fungi</taxon>
        <taxon>Fungi incertae sedis</taxon>
        <taxon>Chytridiomycota</taxon>
        <taxon>Chytridiomycota incertae sedis</taxon>
        <taxon>Chytridiomycetes</taxon>
        <taxon>Chytridiales</taxon>
        <taxon>Chytriomycetaceae</taxon>
        <taxon>Rhizoclosmatium</taxon>
    </lineage>
</organism>
<dbReference type="InterPro" id="IPR011006">
    <property type="entry name" value="CheY-like_superfamily"/>
</dbReference>
<keyword evidence="2" id="KW-1185">Reference proteome</keyword>
<dbReference type="EMBL" id="MCGO01000009">
    <property type="protein sequence ID" value="ORY49377.1"/>
    <property type="molecule type" value="Genomic_DNA"/>
</dbReference>
<accession>A0A1Y2CQY9</accession>
<dbReference type="Proteomes" id="UP000193642">
    <property type="component" value="Unassembled WGS sequence"/>
</dbReference>
<protein>
    <recommendedName>
        <fullName evidence="3">Response regulatory domain-containing protein</fullName>
    </recommendedName>
</protein>
<dbReference type="OrthoDB" id="3254241at2759"/>
<reference evidence="1 2" key="1">
    <citation type="submission" date="2016-07" db="EMBL/GenBank/DDBJ databases">
        <title>Pervasive Adenine N6-methylation of Active Genes in Fungi.</title>
        <authorList>
            <consortium name="DOE Joint Genome Institute"/>
            <person name="Mondo S.J."/>
            <person name="Dannebaum R.O."/>
            <person name="Kuo R.C."/>
            <person name="Labutti K."/>
            <person name="Haridas S."/>
            <person name="Kuo A."/>
            <person name="Salamov A."/>
            <person name="Ahrendt S.R."/>
            <person name="Lipzen A."/>
            <person name="Sullivan W."/>
            <person name="Andreopoulos W.B."/>
            <person name="Clum A."/>
            <person name="Lindquist E."/>
            <person name="Daum C."/>
            <person name="Ramamoorthy G.K."/>
            <person name="Gryganskyi A."/>
            <person name="Culley D."/>
            <person name="Magnuson J.K."/>
            <person name="James T.Y."/>
            <person name="O'Malley M.A."/>
            <person name="Stajich J.E."/>
            <person name="Spatafora J.W."/>
            <person name="Visel A."/>
            <person name="Grigoriev I.V."/>
        </authorList>
    </citation>
    <scope>NUCLEOTIDE SEQUENCE [LARGE SCALE GENOMIC DNA]</scope>
    <source>
        <strain evidence="1 2">JEL800</strain>
    </source>
</reference>
<gene>
    <name evidence="1" type="ORF">BCR33DRAFT_842871</name>
</gene>
<comment type="caution">
    <text evidence="1">The sequence shown here is derived from an EMBL/GenBank/DDBJ whole genome shotgun (WGS) entry which is preliminary data.</text>
</comment>
<proteinExistence type="predicted"/>